<name>A0A803TFV3_ANOCA</name>
<dbReference type="Proteomes" id="UP000001646">
    <property type="component" value="Chromosome 5"/>
</dbReference>
<reference evidence="5 6" key="1">
    <citation type="submission" date="2009-12" db="EMBL/GenBank/DDBJ databases">
        <title>The Genome Sequence of Anolis carolinensis (Green Anole Lizard).</title>
        <authorList>
            <consortium name="The Genome Sequencing Platform"/>
            <person name="Di Palma F."/>
            <person name="Alfoldi J."/>
            <person name="Heiman D."/>
            <person name="Young S."/>
            <person name="Grabherr M."/>
            <person name="Johnson J."/>
            <person name="Lander E.S."/>
            <person name="Lindblad-Toh K."/>
        </authorList>
    </citation>
    <scope>NUCLEOTIDE SEQUENCE [LARGE SCALE GENOMIC DNA]</scope>
    <source>
        <strain evidence="5 6">JBL SC #1</strain>
    </source>
</reference>
<sequence length="189" mass="21319">MESKRKIQHQGTFECELCGLTAPYSYFGQKPPNAYSAVLLEECYVMTDPFTSDKDKFLILGSQCSLCHKCVCTGTDCSLFYSKRFCLPCVNLHIQEFPSEIKQDLKKKTHSLSSKKRDSDHSKKPVARKRKSGELKTKKVFGIVFLITQLSLGQFPGTGKLEWSGFTILEITFQSIVSGYQDLRNCSCG</sequence>
<dbReference type="FunCoup" id="A0A803TFV3">
    <property type="interactions" value="14"/>
</dbReference>
<evidence type="ECO:0000259" key="4">
    <source>
        <dbReference type="Pfam" id="PF10170"/>
    </source>
</evidence>
<organism evidence="5 6">
    <name type="scientific">Anolis carolinensis</name>
    <name type="common">Green anole</name>
    <name type="synonym">American chameleon</name>
    <dbReference type="NCBI Taxonomy" id="28377"/>
    <lineage>
        <taxon>Eukaryota</taxon>
        <taxon>Metazoa</taxon>
        <taxon>Chordata</taxon>
        <taxon>Craniata</taxon>
        <taxon>Vertebrata</taxon>
        <taxon>Euteleostomi</taxon>
        <taxon>Lepidosauria</taxon>
        <taxon>Squamata</taxon>
        <taxon>Bifurcata</taxon>
        <taxon>Unidentata</taxon>
        <taxon>Episquamata</taxon>
        <taxon>Toxicofera</taxon>
        <taxon>Iguania</taxon>
        <taxon>Dactyloidae</taxon>
        <taxon>Anolis</taxon>
    </lineage>
</organism>
<protein>
    <recommendedName>
        <fullName evidence="2">Cysteine-rich DPF motif domain-containing protein 1</fullName>
    </recommendedName>
</protein>
<evidence type="ECO:0000256" key="3">
    <source>
        <dbReference type="SAM" id="MobiDB-lite"/>
    </source>
</evidence>
<dbReference type="PRINTS" id="PR01995">
    <property type="entry name" value="UPF0595"/>
</dbReference>
<dbReference type="InParanoid" id="A0A803TFV3"/>
<dbReference type="PANTHER" id="PTHR31849:SF1">
    <property type="entry name" value="CYSTEINE-RICH DPF MOTIF DOMAIN-CONTAINING PROTEIN 1"/>
    <property type="match status" value="1"/>
</dbReference>
<gene>
    <name evidence="5" type="primary">cdpf1</name>
</gene>
<feature type="domain" description="Cysteine-rich DPF motif" evidence="4">
    <location>
        <begin position="13"/>
        <end position="106"/>
    </location>
</feature>
<dbReference type="Pfam" id="PF10170">
    <property type="entry name" value="C6_DPF"/>
    <property type="match status" value="1"/>
</dbReference>
<dbReference type="Ensembl" id="ENSACAT00000057848.1">
    <property type="protein sequence ID" value="ENSACAP00000034093.1"/>
    <property type="gene ID" value="ENSACAG00000036735.1"/>
</dbReference>
<feature type="region of interest" description="Disordered" evidence="3">
    <location>
        <begin position="108"/>
        <end position="133"/>
    </location>
</feature>
<reference evidence="5" key="2">
    <citation type="submission" date="2025-08" db="UniProtKB">
        <authorList>
            <consortium name="Ensembl"/>
        </authorList>
    </citation>
    <scope>IDENTIFICATION</scope>
</reference>
<evidence type="ECO:0000256" key="1">
    <source>
        <dbReference type="ARBA" id="ARBA00007917"/>
    </source>
</evidence>
<dbReference type="AlphaFoldDB" id="A0A803TFV3"/>
<dbReference type="PANTHER" id="PTHR31849">
    <property type="entry name" value="CYSTEINE-RICH PDF MOTIF DOMAIN-CONTAINING PROTEIN 1"/>
    <property type="match status" value="1"/>
</dbReference>
<comment type="similarity">
    <text evidence="1">Belongs to the CDPF1 family.</text>
</comment>
<reference evidence="5" key="3">
    <citation type="submission" date="2025-09" db="UniProtKB">
        <authorList>
            <consortium name="Ensembl"/>
        </authorList>
    </citation>
    <scope>IDENTIFICATION</scope>
</reference>
<dbReference type="InterPro" id="IPR018785">
    <property type="entry name" value="CDPF1_dom"/>
</dbReference>
<dbReference type="InterPro" id="IPR042426">
    <property type="entry name" value="CDPF1"/>
</dbReference>
<keyword evidence="6" id="KW-1185">Reference proteome</keyword>
<dbReference type="GeneTree" id="ENSGT00390000007925"/>
<evidence type="ECO:0000256" key="2">
    <source>
        <dbReference type="ARBA" id="ARBA00014801"/>
    </source>
</evidence>
<evidence type="ECO:0000313" key="6">
    <source>
        <dbReference type="Proteomes" id="UP000001646"/>
    </source>
</evidence>
<evidence type="ECO:0000313" key="5">
    <source>
        <dbReference type="Ensembl" id="ENSACAP00000034093.1"/>
    </source>
</evidence>
<proteinExistence type="inferred from homology"/>
<accession>A0A803TFV3</accession>